<evidence type="ECO:0000256" key="1">
    <source>
        <dbReference type="ARBA" id="ARBA00023015"/>
    </source>
</evidence>
<dbReference type="Gene3D" id="1.10.260.40">
    <property type="entry name" value="lambda repressor-like DNA-binding domains"/>
    <property type="match status" value="1"/>
</dbReference>
<evidence type="ECO:0000313" key="6">
    <source>
        <dbReference type="Proteomes" id="UP000027982"/>
    </source>
</evidence>
<dbReference type="PROSITE" id="PS50932">
    <property type="entry name" value="HTH_LACI_2"/>
    <property type="match status" value="1"/>
</dbReference>
<dbReference type="eggNOG" id="COG1609">
    <property type="taxonomic scope" value="Bacteria"/>
</dbReference>
<dbReference type="InterPro" id="IPR010982">
    <property type="entry name" value="Lambda_DNA-bd_dom_sf"/>
</dbReference>
<dbReference type="InterPro" id="IPR000843">
    <property type="entry name" value="HTH_LacI"/>
</dbReference>
<keyword evidence="1" id="KW-0805">Transcription regulation</keyword>
<evidence type="ECO:0000313" key="5">
    <source>
        <dbReference type="EMBL" id="AIE86022.1"/>
    </source>
</evidence>
<dbReference type="STRING" id="661478.OP10G_2654"/>
<dbReference type="SUPFAM" id="SSF47413">
    <property type="entry name" value="lambda repressor-like DNA-binding domains"/>
    <property type="match status" value="1"/>
</dbReference>
<dbReference type="AlphaFoldDB" id="A0A068NRN4"/>
<reference evidence="5 6" key="1">
    <citation type="journal article" date="2014" name="PLoS ONE">
        <title>The first complete genome sequence of the class fimbriimonadia in the phylum armatimonadetes.</title>
        <authorList>
            <person name="Hu Z.Y."/>
            <person name="Wang Y.Z."/>
            <person name="Im W.T."/>
            <person name="Wang S.Y."/>
            <person name="Zhao G.P."/>
            <person name="Zheng H.J."/>
            <person name="Quan Z.X."/>
        </authorList>
    </citation>
    <scope>NUCLEOTIDE SEQUENCE [LARGE SCALE GENOMIC DNA]</scope>
    <source>
        <strain evidence="5">Gsoil 348</strain>
    </source>
</reference>
<keyword evidence="3" id="KW-0804">Transcription</keyword>
<dbReference type="GO" id="GO:0000976">
    <property type="term" value="F:transcription cis-regulatory region binding"/>
    <property type="evidence" value="ECO:0007669"/>
    <property type="project" value="TreeGrafter"/>
</dbReference>
<dbReference type="GO" id="GO:0003700">
    <property type="term" value="F:DNA-binding transcription factor activity"/>
    <property type="evidence" value="ECO:0007669"/>
    <property type="project" value="TreeGrafter"/>
</dbReference>
<feature type="domain" description="HTH lacI-type" evidence="4">
    <location>
        <begin position="1"/>
        <end position="45"/>
    </location>
</feature>
<dbReference type="Proteomes" id="UP000027982">
    <property type="component" value="Chromosome"/>
</dbReference>
<name>A0A068NRN4_FIMGI</name>
<protein>
    <submittedName>
        <fullName evidence="5">Transcriptional regulator, LacI family</fullName>
    </submittedName>
</protein>
<dbReference type="KEGG" id="fgi:OP10G_2654"/>
<dbReference type="SMART" id="SM00354">
    <property type="entry name" value="HTH_LACI"/>
    <property type="match status" value="1"/>
</dbReference>
<evidence type="ECO:0000256" key="2">
    <source>
        <dbReference type="ARBA" id="ARBA00023125"/>
    </source>
</evidence>
<dbReference type="Gene3D" id="3.40.50.2300">
    <property type="match status" value="2"/>
</dbReference>
<sequence>MAVSVVLNGTGGRKVTVAPEKAERIREIARELRYQPNHVARTFRSGRTAQVAVVFQNFGHFRSHSSYRGDVMNGVMDALFPEGYTLSLCPKLMDERHPDAISDGRFDGVLWCRPDLSDASATALQHARVPVVMMHAPAGTVLGVPTFCADNEGAMRRVVAHLVSLGHEKLAFVIDPVSEHSIEGQSRAEALKSAARRVGLQEPDVIVLGQDHRILSRYAEPDAPHTALVCFSDELAGFVLKSCEQFGIDVPGHVSVVGFDSSPLCETTRPRLTSVAQPVERMAFEATTHLLSLIRAAEEGKPSQSATSTLYDCVLDIRESTAPPPAH</sequence>
<dbReference type="PANTHER" id="PTHR30146">
    <property type="entry name" value="LACI-RELATED TRANSCRIPTIONAL REPRESSOR"/>
    <property type="match status" value="1"/>
</dbReference>
<dbReference type="EMBL" id="CP007139">
    <property type="protein sequence ID" value="AIE86022.1"/>
    <property type="molecule type" value="Genomic_DNA"/>
</dbReference>
<dbReference type="CDD" id="cd06267">
    <property type="entry name" value="PBP1_LacI_sugar_binding-like"/>
    <property type="match status" value="1"/>
</dbReference>
<dbReference type="CDD" id="cd01392">
    <property type="entry name" value="HTH_LacI"/>
    <property type="match status" value="1"/>
</dbReference>
<dbReference type="InterPro" id="IPR028082">
    <property type="entry name" value="Peripla_BP_I"/>
</dbReference>
<dbReference type="InterPro" id="IPR046335">
    <property type="entry name" value="LacI/GalR-like_sensor"/>
</dbReference>
<proteinExistence type="predicted"/>
<dbReference type="PANTHER" id="PTHR30146:SF138">
    <property type="entry name" value="TRANSCRIPTIONAL REGULATORY PROTEIN"/>
    <property type="match status" value="1"/>
</dbReference>
<gene>
    <name evidence="5" type="ORF">OP10G_2654</name>
</gene>
<organism evidence="5 6">
    <name type="scientific">Fimbriimonas ginsengisoli Gsoil 348</name>
    <dbReference type="NCBI Taxonomy" id="661478"/>
    <lineage>
        <taxon>Bacteria</taxon>
        <taxon>Bacillati</taxon>
        <taxon>Armatimonadota</taxon>
        <taxon>Fimbriimonadia</taxon>
        <taxon>Fimbriimonadales</taxon>
        <taxon>Fimbriimonadaceae</taxon>
        <taxon>Fimbriimonas</taxon>
    </lineage>
</organism>
<dbReference type="Pfam" id="PF13377">
    <property type="entry name" value="Peripla_BP_3"/>
    <property type="match status" value="1"/>
</dbReference>
<dbReference type="SUPFAM" id="SSF53822">
    <property type="entry name" value="Periplasmic binding protein-like I"/>
    <property type="match status" value="1"/>
</dbReference>
<evidence type="ECO:0000259" key="4">
    <source>
        <dbReference type="PROSITE" id="PS50932"/>
    </source>
</evidence>
<dbReference type="HOGENOM" id="CLU_037628_6_1_0"/>
<accession>A0A068NRN4</accession>
<keyword evidence="6" id="KW-1185">Reference proteome</keyword>
<keyword evidence="2" id="KW-0238">DNA-binding</keyword>
<evidence type="ECO:0000256" key="3">
    <source>
        <dbReference type="ARBA" id="ARBA00023163"/>
    </source>
</evidence>